<keyword evidence="7" id="KW-0694">RNA-binding</keyword>
<protein>
    <recommendedName>
        <fullName evidence="6">Ribosomal RNA large subunit methyltransferase K/L</fullName>
    </recommendedName>
    <domain>
        <recommendedName>
            <fullName evidence="6">23S rRNA m2G2445 methyltransferase</fullName>
            <ecNumber evidence="6">2.1.1.173</ecNumber>
        </recommendedName>
        <alternativeName>
            <fullName evidence="6">rRNA (guanine-N(2)-)-methyltransferase RlmL</fullName>
        </alternativeName>
    </domain>
    <domain>
        <recommendedName>
            <fullName evidence="6">23S rRNA m7G2069 methyltransferase</fullName>
            <ecNumber evidence="6">2.1.1.264</ecNumber>
        </recommendedName>
        <alternativeName>
            <fullName evidence="6">rRNA (guanine-N(7)-)-methyltransferase RlmK</fullName>
        </alternativeName>
    </domain>
</protein>
<comment type="subcellular location">
    <subcellularLocation>
        <location evidence="6">Cytoplasm</location>
    </subcellularLocation>
</comment>
<keyword evidence="1 6" id="KW-0963">Cytoplasm</keyword>
<dbReference type="OrthoDB" id="9809404at2"/>
<dbReference type="GO" id="GO:0070043">
    <property type="term" value="F:rRNA (guanine-N7-)-methyltransferase activity"/>
    <property type="evidence" value="ECO:0007669"/>
    <property type="project" value="UniProtKB-UniRule"/>
</dbReference>
<comment type="similarity">
    <text evidence="6">Belongs to the methyltransferase superfamily. RlmKL family.</text>
</comment>
<dbReference type="Pfam" id="PF22020">
    <property type="entry name" value="RlmL_1st"/>
    <property type="match status" value="1"/>
</dbReference>
<gene>
    <name evidence="6 9" type="primary">rlmL</name>
    <name evidence="9" type="ORF">NCTC13315_02710</name>
</gene>
<dbReference type="CDD" id="cd11715">
    <property type="entry name" value="THUMP_AdoMetMT"/>
    <property type="match status" value="1"/>
</dbReference>
<dbReference type="AlphaFoldDB" id="A0A378I5Y9"/>
<dbReference type="SMART" id="SM00981">
    <property type="entry name" value="THUMP"/>
    <property type="match status" value="1"/>
</dbReference>
<dbReference type="InterPro" id="IPR053943">
    <property type="entry name" value="RlmKL-like_Mtase_CS"/>
</dbReference>
<dbReference type="PIRSF" id="PIRSF037618">
    <property type="entry name" value="RNA_Mtase_bacteria_prd"/>
    <property type="match status" value="1"/>
</dbReference>
<dbReference type="Gene3D" id="3.30.2130.30">
    <property type="match status" value="1"/>
</dbReference>
<dbReference type="EC" id="2.1.1.264" evidence="6"/>
<dbReference type="InterPro" id="IPR002052">
    <property type="entry name" value="DNA_methylase_N6_adenine_CS"/>
</dbReference>
<dbReference type="NCBIfam" id="NF008748">
    <property type="entry name" value="PRK11783.1"/>
    <property type="match status" value="1"/>
</dbReference>
<dbReference type="RefSeq" id="WP_115303868.1">
    <property type="nucleotide sequence ID" value="NZ_CAAAHO010000005.1"/>
</dbReference>
<evidence type="ECO:0000256" key="1">
    <source>
        <dbReference type="ARBA" id="ARBA00022490"/>
    </source>
</evidence>
<proteinExistence type="inferred from homology"/>
<dbReference type="GO" id="GO:0003723">
    <property type="term" value="F:RNA binding"/>
    <property type="evidence" value="ECO:0007669"/>
    <property type="project" value="UniProtKB-UniRule"/>
</dbReference>
<dbReference type="InterPro" id="IPR029063">
    <property type="entry name" value="SAM-dependent_MTases_sf"/>
</dbReference>
<reference evidence="9 10" key="1">
    <citation type="submission" date="2018-06" db="EMBL/GenBank/DDBJ databases">
        <authorList>
            <consortium name="Pathogen Informatics"/>
            <person name="Doyle S."/>
        </authorList>
    </citation>
    <scope>NUCLEOTIDE SEQUENCE [LARGE SCALE GENOMIC DNA]</scope>
    <source>
        <strain evidence="9 10">NCTC13315</strain>
    </source>
</reference>
<dbReference type="InterPro" id="IPR017244">
    <property type="entry name" value="23SrRNA_methyltr_KL"/>
</dbReference>
<dbReference type="GO" id="GO:0005737">
    <property type="term" value="C:cytoplasm"/>
    <property type="evidence" value="ECO:0007669"/>
    <property type="project" value="UniProtKB-SubCell"/>
</dbReference>
<comment type="function">
    <text evidence="6">Specifically methylates the guanine in position 2445 (m2G2445) and the guanine in position 2069 (m7G2069) of 23S rRNA.</text>
</comment>
<dbReference type="HAMAP" id="MF_01858">
    <property type="entry name" value="23SrRNA_methyltr_KL"/>
    <property type="match status" value="1"/>
</dbReference>
<dbReference type="EC" id="2.1.1.173" evidence="6"/>
<dbReference type="GO" id="GO:0052915">
    <property type="term" value="F:23S rRNA (guanine(2445)-N(2))-methyltransferase activity"/>
    <property type="evidence" value="ECO:0007669"/>
    <property type="project" value="UniProtKB-UniRule"/>
</dbReference>
<evidence type="ECO:0000256" key="7">
    <source>
        <dbReference type="PROSITE-ProRule" id="PRU00529"/>
    </source>
</evidence>
<dbReference type="Pfam" id="PF02926">
    <property type="entry name" value="THUMP"/>
    <property type="match status" value="1"/>
</dbReference>
<keyword evidence="2 6" id="KW-0698">rRNA processing</keyword>
<dbReference type="Proteomes" id="UP000254968">
    <property type="component" value="Unassembled WGS sequence"/>
</dbReference>
<dbReference type="PANTHER" id="PTHR47313:SF1">
    <property type="entry name" value="RIBOSOMAL RNA LARGE SUBUNIT METHYLTRANSFERASE K_L"/>
    <property type="match status" value="1"/>
</dbReference>
<dbReference type="InterPro" id="IPR000241">
    <property type="entry name" value="RlmKL-like_Mtase"/>
</dbReference>
<evidence type="ECO:0000256" key="2">
    <source>
        <dbReference type="ARBA" id="ARBA00022552"/>
    </source>
</evidence>
<organism evidence="9 10">
    <name type="scientific">Legionella beliardensis</name>
    <dbReference type="NCBI Taxonomy" id="91822"/>
    <lineage>
        <taxon>Bacteria</taxon>
        <taxon>Pseudomonadati</taxon>
        <taxon>Pseudomonadota</taxon>
        <taxon>Gammaproteobacteria</taxon>
        <taxon>Legionellales</taxon>
        <taxon>Legionellaceae</taxon>
        <taxon>Legionella</taxon>
    </lineage>
</organism>
<keyword evidence="10" id="KW-1185">Reference proteome</keyword>
<evidence type="ECO:0000313" key="9">
    <source>
        <dbReference type="EMBL" id="STX30146.1"/>
    </source>
</evidence>
<evidence type="ECO:0000313" key="10">
    <source>
        <dbReference type="Proteomes" id="UP000254968"/>
    </source>
</evidence>
<dbReference type="Gene3D" id="3.40.50.150">
    <property type="entry name" value="Vaccinia Virus protein VP39"/>
    <property type="match status" value="2"/>
</dbReference>
<dbReference type="InterPro" id="IPR019614">
    <property type="entry name" value="SAM-dep_methyl-trfase"/>
</dbReference>
<dbReference type="EMBL" id="UGNV01000001">
    <property type="protein sequence ID" value="STX30146.1"/>
    <property type="molecule type" value="Genomic_DNA"/>
</dbReference>
<evidence type="ECO:0000259" key="8">
    <source>
        <dbReference type="PROSITE" id="PS51165"/>
    </source>
</evidence>
<dbReference type="InterPro" id="IPR004114">
    <property type="entry name" value="THUMP_dom"/>
</dbReference>
<keyword evidence="5 6" id="KW-0949">S-adenosyl-L-methionine</keyword>
<evidence type="ECO:0000256" key="5">
    <source>
        <dbReference type="ARBA" id="ARBA00022691"/>
    </source>
</evidence>
<keyword evidence="4 6" id="KW-0808">Transferase</keyword>
<dbReference type="Gene3D" id="3.30.750.80">
    <property type="entry name" value="RNA methyltransferase domain (HRMD) like"/>
    <property type="match status" value="1"/>
</dbReference>
<evidence type="ECO:0000256" key="4">
    <source>
        <dbReference type="ARBA" id="ARBA00022679"/>
    </source>
</evidence>
<comment type="catalytic activity">
    <reaction evidence="6">
        <text>guanosine(2445) in 23S rRNA + S-adenosyl-L-methionine = N(2)-methylguanosine(2445) in 23S rRNA + S-adenosyl-L-homocysteine + H(+)</text>
        <dbReference type="Rhea" id="RHEA:42740"/>
        <dbReference type="Rhea" id="RHEA-COMP:10215"/>
        <dbReference type="Rhea" id="RHEA-COMP:10216"/>
        <dbReference type="ChEBI" id="CHEBI:15378"/>
        <dbReference type="ChEBI" id="CHEBI:57856"/>
        <dbReference type="ChEBI" id="CHEBI:59789"/>
        <dbReference type="ChEBI" id="CHEBI:74269"/>
        <dbReference type="ChEBI" id="CHEBI:74481"/>
        <dbReference type="EC" id="2.1.1.173"/>
    </reaction>
</comment>
<dbReference type="Pfam" id="PF01170">
    <property type="entry name" value="UPF0020"/>
    <property type="match status" value="1"/>
</dbReference>
<dbReference type="InterPro" id="IPR054170">
    <property type="entry name" value="RlmL_1st"/>
</dbReference>
<evidence type="ECO:0000256" key="3">
    <source>
        <dbReference type="ARBA" id="ARBA00022603"/>
    </source>
</evidence>
<dbReference type="PROSITE" id="PS01261">
    <property type="entry name" value="UPF0020"/>
    <property type="match status" value="1"/>
</dbReference>
<dbReference type="SUPFAM" id="SSF53335">
    <property type="entry name" value="S-adenosyl-L-methionine-dependent methyltransferases"/>
    <property type="match status" value="2"/>
</dbReference>
<dbReference type="CDD" id="cd02440">
    <property type="entry name" value="AdoMet_MTases"/>
    <property type="match status" value="1"/>
</dbReference>
<keyword evidence="3 6" id="KW-0489">Methyltransferase</keyword>
<dbReference type="PANTHER" id="PTHR47313">
    <property type="entry name" value="RIBOSOMAL RNA LARGE SUBUNIT METHYLTRANSFERASE K/L"/>
    <property type="match status" value="1"/>
</dbReference>
<feature type="domain" description="THUMP" evidence="8">
    <location>
        <begin position="44"/>
        <end position="155"/>
    </location>
</feature>
<evidence type="ECO:0000256" key="6">
    <source>
        <dbReference type="HAMAP-Rule" id="MF_01858"/>
    </source>
</evidence>
<accession>A0A378I5Y9</accession>
<name>A0A378I5Y9_9GAMM</name>
<sequence>MNYSLFISCAKGLEYLLETELKTIGLHVTRVSPQGVYGEANEAAIYQLCLWTRLANRIQLLLFSGQVVEEQSLYKLCHQFPWQTVFTADKTLAIEFHGSSTHIRNSMYGAQVIKDAIVDHFRKLSGQRPSVDKDKPQIRLHAHLKNDILTVSFDLTGYSLHQRGYRLQAGEAPLKETLAAALLIRANWPQLAEKGYAFHDPFCGSGTLVIEAAMMAAHIAPGLLRQDQSLIHWVKHQPTLWEKLRAHALTQVKPTKVKLKGTDTNVKLIANARANAERAGVLPLVTFTHQALKDCHAESEQGLLICNPPYGERLADATQLIPLYQQLGTTAHKAFQGWQVAFLTSNPMLAKAVGLRATKQYTFFNGPLECKLYCLAINKENRLKNNASTDSLSSGAQMLVNRLQKNYQHLKKWAKREQISCYRVYDADIPEYAYAIDIYNDYAVLQEYAAPSTISVYKAEKRSLEVIQAVPKALDIAPDKLVVKQRKPQKGSNQYQKINQTKRTIVVQEGQAKLKVNLYDYLDTGLFLDHRPLRLKFANLPTGIHFLNCFCYTASASVHAALAGATTTNIDLSKTYLNWAEDNFKLNHLNLAKHRFIQADCLDWLKISRDKFDVIFLDPPSFSNSKRMATTLDVQRDQENLIDSAIRLLKPRGILYFSTNFRQFKLSAALTEKYEVKNITAETIDVDFKRNKRIHHCFTIKHLNTN</sequence>
<dbReference type="PROSITE" id="PS00092">
    <property type="entry name" value="N6_MTASE"/>
    <property type="match status" value="1"/>
</dbReference>
<comment type="catalytic activity">
    <reaction evidence="6">
        <text>guanosine(2069) in 23S rRNA + S-adenosyl-L-methionine = N(2)-methylguanosine(2069) in 23S rRNA + S-adenosyl-L-homocysteine + H(+)</text>
        <dbReference type="Rhea" id="RHEA:43772"/>
        <dbReference type="Rhea" id="RHEA-COMP:10688"/>
        <dbReference type="Rhea" id="RHEA-COMP:10689"/>
        <dbReference type="ChEBI" id="CHEBI:15378"/>
        <dbReference type="ChEBI" id="CHEBI:57856"/>
        <dbReference type="ChEBI" id="CHEBI:59789"/>
        <dbReference type="ChEBI" id="CHEBI:74269"/>
        <dbReference type="ChEBI" id="CHEBI:74481"/>
        <dbReference type="EC" id="2.1.1.264"/>
    </reaction>
</comment>
<dbReference type="PROSITE" id="PS51165">
    <property type="entry name" value="THUMP"/>
    <property type="match status" value="1"/>
</dbReference>
<dbReference type="Pfam" id="PF10672">
    <property type="entry name" value="Methyltrans_SAM"/>
    <property type="match status" value="1"/>
</dbReference>